<evidence type="ECO:0000313" key="7">
    <source>
        <dbReference type="Proteomes" id="UP000033140"/>
    </source>
</evidence>
<dbReference type="InterPro" id="IPR009081">
    <property type="entry name" value="PP-bd_ACP"/>
</dbReference>
<feature type="domain" description="Carrier" evidence="5">
    <location>
        <begin position="481"/>
        <end position="558"/>
    </location>
</feature>
<dbReference type="EMBL" id="BACD03000068">
    <property type="protein sequence ID" value="GAO52416.1"/>
    <property type="molecule type" value="Genomic_DNA"/>
</dbReference>
<keyword evidence="4" id="KW-0472">Membrane</keyword>
<dbReference type="SUPFAM" id="SSF47336">
    <property type="entry name" value="ACP-like"/>
    <property type="match status" value="1"/>
</dbReference>
<keyword evidence="2" id="KW-0597">Phosphoprotein</keyword>
<dbReference type="Gene3D" id="1.10.1200.10">
    <property type="entry name" value="ACP-like"/>
    <property type="match status" value="1"/>
</dbReference>
<sequence length="977" mass="105927">MDLEPDWVAASLACWMTGRSFLALNLGWSSAITKTILERHGIKRVLYSHATPKSQVQGVDIYDLGVVVTREKSDRTKREWRGPGEISLYITTSGSTGVPKSVPVLSATLAAYCEVRGKSYPVDAMYGLVAAPGFAMTCAFLGFVMVSGSGFVLPGPTPPPASSQEVQPGKGPLVELSPGEKAARRMIDAIRRGADVVTGTPTILSMTAGLLAPGEGMGVKVAFAGGEALVKPTLFKLRAAFPRARISAMFGSSECYCANFRCDVAPGEEDDFEECVYEPNWPVNRILYVDPENDEPGKVIVDQGRTEGRICIVTDAGNEPYLCVDGDEKSAIDAKDTFRVTENGEKVVLFADYGVKKTERTFVVGGRTGRRIKMNGVFVDLSWYDTFIMGAVRVGDLITLAVGSQVVVTYVPAPNSADPEDLRSTVNGALKREGVSHLVVEMFPVKALPMGVTGKKDFKTMQGIAEKMVKEKRLAGLADLREEDEDARKISEGVAEILKNDILKGRDFELARVGVDSITAVQVSAFVRKTFGVAVPASEILAETATPRILAAALQAKLAPESQSAKRTSLRAYFAAEIEDLSAVLPKDKFDASHLVKGEVKETIFVTGCTGFLGTFILRQLLRRPSVKVICHVRASTESEARERIVSAAKAALYWKDEYESRVEFWTGDLAAPRIGLSDELWQRLCAGDVTGIVHNGAAVHWVKPYEALKAPNAVSTRDVVLAAMTSRHVKHVVFISGGGQAPLDVEDNETALVAADGYAHGKYVAEGVCQVAHQRGYPVYVVRPGFIVGASDSGVSNTDDFIWRLAKCAIEMGIYQQDAELWTNMTPVDVVADVILHKLSNAPESLIHTINQEVSFDGWYEVMKAAGYYLKPVDAETWMSKFEDDIEKQGLGHPLFPLLERIRDGGLAQFARRGAKRESWEELGYGPAENTRKSLMYLISVGFLGKPAGAGNLDLGRIDVLGTKGFGRTGRATQAA</sequence>
<dbReference type="PROSITE" id="PS00012">
    <property type="entry name" value="PHOSPHOPANTETHEINE"/>
    <property type="match status" value="1"/>
</dbReference>
<organism evidence="6 7">
    <name type="scientific">Saitoella complicata (strain BCRC 22490 / CBS 7301 / JCM 7358 / NBRC 10748 / NRRL Y-17804)</name>
    <dbReference type="NCBI Taxonomy" id="698492"/>
    <lineage>
        <taxon>Eukaryota</taxon>
        <taxon>Fungi</taxon>
        <taxon>Dikarya</taxon>
        <taxon>Ascomycota</taxon>
        <taxon>Taphrinomycotina</taxon>
        <taxon>Taphrinomycotina incertae sedis</taxon>
        <taxon>Saitoella</taxon>
    </lineage>
</organism>
<proteinExistence type="predicted"/>
<evidence type="ECO:0000259" key="5">
    <source>
        <dbReference type="PROSITE" id="PS50075"/>
    </source>
</evidence>
<dbReference type="STRING" id="698492.A0A0E9NRX1"/>
<dbReference type="Pfam" id="PF00550">
    <property type="entry name" value="PP-binding"/>
    <property type="match status" value="1"/>
</dbReference>
<dbReference type="PANTHER" id="PTHR44845:SF4">
    <property type="entry name" value="NONRIBOSOMAL PEPTIDE SYNTHASE INPA"/>
    <property type="match status" value="1"/>
</dbReference>
<comment type="caution">
    <text evidence="6">The sequence shown here is derived from an EMBL/GenBank/DDBJ whole genome shotgun (WGS) entry which is preliminary data.</text>
</comment>
<dbReference type="InterPro" id="IPR020806">
    <property type="entry name" value="PKS_PP-bd"/>
</dbReference>
<dbReference type="InterPro" id="IPR000873">
    <property type="entry name" value="AMP-dep_synth/lig_dom"/>
</dbReference>
<feature type="transmembrane region" description="Helical" evidence="4">
    <location>
        <begin position="126"/>
        <end position="153"/>
    </location>
</feature>
<dbReference type="PROSITE" id="PS50075">
    <property type="entry name" value="CARRIER"/>
    <property type="match status" value="1"/>
</dbReference>
<reference evidence="6 7" key="2">
    <citation type="journal article" date="2014" name="J. Gen. Appl. Microbiol.">
        <title>The early diverging ascomycetous budding yeast Saitoella complicata has three histone deacetylases belonging to the Clr6, Hos2, and Rpd3 lineages.</title>
        <authorList>
            <person name="Nishida H."/>
            <person name="Matsumoto T."/>
            <person name="Kondo S."/>
            <person name="Hamamoto M."/>
            <person name="Yoshikawa H."/>
        </authorList>
    </citation>
    <scope>NUCLEOTIDE SEQUENCE [LARGE SCALE GENOMIC DNA]</scope>
    <source>
        <strain evidence="6 7">NRRL Y-17804</strain>
    </source>
</reference>
<dbReference type="SUPFAM" id="SSF51735">
    <property type="entry name" value="NAD(P)-binding Rossmann-fold domains"/>
    <property type="match status" value="1"/>
</dbReference>
<gene>
    <name evidence="6" type="ORF">G7K_6494-t1</name>
</gene>
<dbReference type="PROSITE" id="PS00455">
    <property type="entry name" value="AMP_BINDING"/>
    <property type="match status" value="1"/>
</dbReference>
<accession>A0A0E9NRX1</accession>
<dbReference type="InterPro" id="IPR013120">
    <property type="entry name" value="FAR_NAD-bd"/>
</dbReference>
<dbReference type="SUPFAM" id="SSF56801">
    <property type="entry name" value="Acetyl-CoA synthetase-like"/>
    <property type="match status" value="1"/>
</dbReference>
<keyword evidence="1" id="KW-0596">Phosphopantetheine</keyword>
<evidence type="ECO:0000313" key="6">
    <source>
        <dbReference type="EMBL" id="GAO52416.1"/>
    </source>
</evidence>
<evidence type="ECO:0000256" key="3">
    <source>
        <dbReference type="SAM" id="MobiDB-lite"/>
    </source>
</evidence>
<dbReference type="Pfam" id="PF07993">
    <property type="entry name" value="NAD_binding_4"/>
    <property type="match status" value="1"/>
</dbReference>
<dbReference type="AlphaFoldDB" id="A0A0E9NRX1"/>
<dbReference type="GO" id="GO:0031177">
    <property type="term" value="F:phosphopantetheine binding"/>
    <property type="evidence" value="ECO:0007669"/>
    <property type="project" value="InterPro"/>
</dbReference>
<reference evidence="6 7" key="3">
    <citation type="journal article" date="2015" name="Genome Announc.">
        <title>Draft Genome Sequence of the Archiascomycetous Yeast Saitoella complicata.</title>
        <authorList>
            <person name="Yamauchi K."/>
            <person name="Kondo S."/>
            <person name="Hamamoto M."/>
            <person name="Takahashi Y."/>
            <person name="Ogura Y."/>
            <person name="Hayashi T."/>
            <person name="Nishida H."/>
        </authorList>
    </citation>
    <scope>NUCLEOTIDE SEQUENCE [LARGE SCALE GENOMIC DNA]</scope>
    <source>
        <strain evidence="6 7">NRRL Y-17804</strain>
    </source>
</reference>
<evidence type="ECO:0000256" key="4">
    <source>
        <dbReference type="SAM" id="Phobius"/>
    </source>
</evidence>
<dbReference type="NCBIfam" id="TIGR01746">
    <property type="entry name" value="Thioester-redct"/>
    <property type="match status" value="1"/>
</dbReference>
<keyword evidence="7" id="KW-1185">Reference proteome</keyword>
<reference evidence="6 7" key="1">
    <citation type="journal article" date="2011" name="J. Gen. Appl. Microbiol.">
        <title>Draft genome sequencing of the enigmatic yeast Saitoella complicata.</title>
        <authorList>
            <person name="Nishida H."/>
            <person name="Hamamoto M."/>
            <person name="Sugiyama J."/>
        </authorList>
    </citation>
    <scope>NUCLEOTIDE SEQUENCE [LARGE SCALE GENOMIC DNA]</scope>
    <source>
        <strain evidence="6 7">NRRL Y-17804</strain>
    </source>
</reference>
<evidence type="ECO:0000256" key="1">
    <source>
        <dbReference type="ARBA" id="ARBA00022450"/>
    </source>
</evidence>
<dbReference type="Proteomes" id="UP000033140">
    <property type="component" value="Unassembled WGS sequence"/>
</dbReference>
<dbReference type="InterPro" id="IPR010080">
    <property type="entry name" value="Thioester_reductase-like_dom"/>
</dbReference>
<dbReference type="InterPro" id="IPR042099">
    <property type="entry name" value="ANL_N_sf"/>
</dbReference>
<name>A0A0E9NRX1_SAICN</name>
<dbReference type="CDD" id="cd05235">
    <property type="entry name" value="SDR_e1"/>
    <property type="match status" value="1"/>
</dbReference>
<dbReference type="InterPro" id="IPR036736">
    <property type="entry name" value="ACP-like_sf"/>
</dbReference>
<dbReference type="Pfam" id="PF00501">
    <property type="entry name" value="AMP-binding"/>
    <property type="match status" value="1"/>
</dbReference>
<dbReference type="InterPro" id="IPR036291">
    <property type="entry name" value="NAD(P)-bd_dom_sf"/>
</dbReference>
<dbReference type="Gene3D" id="3.40.50.12780">
    <property type="entry name" value="N-terminal domain of ligase-like"/>
    <property type="match status" value="1"/>
</dbReference>
<dbReference type="OMA" id="IHMGHEL"/>
<feature type="region of interest" description="Disordered" evidence="3">
    <location>
        <begin position="156"/>
        <end position="175"/>
    </location>
</feature>
<dbReference type="InterPro" id="IPR006162">
    <property type="entry name" value="Ppantetheine_attach_site"/>
</dbReference>
<evidence type="ECO:0000256" key="2">
    <source>
        <dbReference type="ARBA" id="ARBA00022553"/>
    </source>
</evidence>
<dbReference type="PANTHER" id="PTHR44845">
    <property type="entry name" value="CARRIER DOMAIN-CONTAINING PROTEIN"/>
    <property type="match status" value="1"/>
</dbReference>
<dbReference type="SMART" id="SM00823">
    <property type="entry name" value="PKS_PP"/>
    <property type="match status" value="1"/>
</dbReference>
<keyword evidence="4" id="KW-0812">Transmembrane</keyword>
<dbReference type="Gene3D" id="3.40.50.720">
    <property type="entry name" value="NAD(P)-binding Rossmann-like Domain"/>
    <property type="match status" value="1"/>
</dbReference>
<dbReference type="InterPro" id="IPR020845">
    <property type="entry name" value="AMP-binding_CS"/>
</dbReference>
<keyword evidence="4" id="KW-1133">Transmembrane helix</keyword>
<protein>
    <recommendedName>
        <fullName evidence="5">Carrier domain-containing protein</fullName>
    </recommendedName>
</protein>